<reference evidence="1" key="1">
    <citation type="submission" date="2020-05" db="EMBL/GenBank/DDBJ databases">
        <authorList>
            <person name="Chiriac C."/>
            <person name="Salcher M."/>
            <person name="Ghai R."/>
            <person name="Kavagutti S V."/>
        </authorList>
    </citation>
    <scope>NUCLEOTIDE SEQUENCE</scope>
</reference>
<accession>A0A6J6S2B0</accession>
<dbReference type="EMBL" id="CAEZXR010000368">
    <property type="protein sequence ID" value="CAB4729140.1"/>
    <property type="molecule type" value="Genomic_DNA"/>
</dbReference>
<dbReference type="NCBIfam" id="NF047719">
    <property type="entry name" value="SCO6745_fam_HTH"/>
    <property type="match status" value="1"/>
</dbReference>
<name>A0A6J6S2B0_9ZZZZ</name>
<proteinExistence type="predicted"/>
<organism evidence="1">
    <name type="scientific">freshwater metagenome</name>
    <dbReference type="NCBI Taxonomy" id="449393"/>
    <lineage>
        <taxon>unclassified sequences</taxon>
        <taxon>metagenomes</taxon>
        <taxon>ecological metagenomes</taxon>
    </lineage>
</organism>
<protein>
    <submittedName>
        <fullName evidence="1">Unannotated protein</fullName>
    </submittedName>
</protein>
<dbReference type="AlphaFoldDB" id="A0A6J6S2B0"/>
<gene>
    <name evidence="1" type="ORF">UFOPK2579_02467</name>
</gene>
<dbReference type="InterPro" id="IPR054058">
    <property type="entry name" value="HTH_67"/>
</dbReference>
<sequence>MPDEPAARLWWAVTVLREHRGDGHVLAATAAGLSGLQAGVTHVATGRVTRASLQPHRGWTDEEWDDAVAGLAERGLVLDDGSALTAAGHDLREAVEAETDRLARPATAHLEHDPGVRALLEPLGRAIAAAGALPAANPMGVPVPEAGA</sequence>
<evidence type="ECO:0000313" key="1">
    <source>
        <dbReference type="EMBL" id="CAB4729140.1"/>
    </source>
</evidence>
<dbReference type="Pfam" id="PF21863">
    <property type="entry name" value="HTH_67"/>
    <property type="match status" value="1"/>
</dbReference>